<name>A0A1W0W9W0_HYPEX</name>
<dbReference type="PANTHER" id="PTHR16777:SF2">
    <property type="entry name" value="PROTEIN ECT2"/>
    <property type="match status" value="1"/>
</dbReference>
<proteinExistence type="predicted"/>
<accession>A0A1W0W9W0</accession>
<dbReference type="SUPFAM" id="SSF52113">
    <property type="entry name" value="BRCT domain"/>
    <property type="match status" value="1"/>
</dbReference>
<dbReference type="Pfam" id="PF00621">
    <property type="entry name" value="RhoGEF"/>
    <property type="match status" value="1"/>
</dbReference>
<evidence type="ECO:0000259" key="3">
    <source>
        <dbReference type="PROSITE" id="PS50172"/>
    </source>
</evidence>
<dbReference type="InterPro" id="IPR026817">
    <property type="entry name" value="Ect2"/>
</dbReference>
<dbReference type="EMBL" id="MTYJ01000156">
    <property type="protein sequence ID" value="OQV11987.1"/>
    <property type="molecule type" value="Genomic_DNA"/>
</dbReference>
<dbReference type="GO" id="GO:0005938">
    <property type="term" value="C:cell cortex"/>
    <property type="evidence" value="ECO:0007669"/>
    <property type="project" value="TreeGrafter"/>
</dbReference>
<dbReference type="GO" id="GO:2000431">
    <property type="term" value="P:regulation of cytokinesis, actomyosin contractile ring assembly"/>
    <property type="evidence" value="ECO:0007669"/>
    <property type="project" value="InterPro"/>
</dbReference>
<gene>
    <name evidence="4" type="ORF">BV898_13711</name>
</gene>
<dbReference type="GO" id="GO:0005096">
    <property type="term" value="F:GTPase activator activity"/>
    <property type="evidence" value="ECO:0007669"/>
    <property type="project" value="InterPro"/>
</dbReference>
<dbReference type="OrthoDB" id="9997817at2759"/>
<organism evidence="4 5">
    <name type="scientific">Hypsibius exemplaris</name>
    <name type="common">Freshwater tardigrade</name>
    <dbReference type="NCBI Taxonomy" id="2072580"/>
    <lineage>
        <taxon>Eukaryota</taxon>
        <taxon>Metazoa</taxon>
        <taxon>Ecdysozoa</taxon>
        <taxon>Tardigrada</taxon>
        <taxon>Eutardigrada</taxon>
        <taxon>Parachela</taxon>
        <taxon>Hypsibioidea</taxon>
        <taxon>Hypsibiidae</taxon>
        <taxon>Hypsibius</taxon>
    </lineage>
</organism>
<keyword evidence="5" id="KW-1185">Reference proteome</keyword>
<feature type="domain" description="DH" evidence="2">
    <location>
        <begin position="455"/>
        <end position="646"/>
    </location>
</feature>
<protein>
    <recommendedName>
        <fullName evidence="6">Protein ECT2</fullName>
    </recommendedName>
</protein>
<feature type="region of interest" description="Disordered" evidence="1">
    <location>
        <begin position="676"/>
        <end position="708"/>
    </location>
</feature>
<reference evidence="5" key="1">
    <citation type="submission" date="2017-01" db="EMBL/GenBank/DDBJ databases">
        <title>Comparative genomics of anhydrobiosis in the tardigrade Hypsibius dujardini.</title>
        <authorList>
            <person name="Yoshida Y."/>
            <person name="Koutsovoulos G."/>
            <person name="Laetsch D."/>
            <person name="Stevens L."/>
            <person name="Kumar S."/>
            <person name="Horikawa D."/>
            <person name="Ishino K."/>
            <person name="Komine S."/>
            <person name="Tomita M."/>
            <person name="Blaxter M."/>
            <person name="Arakawa K."/>
        </authorList>
    </citation>
    <scope>NUCLEOTIDE SEQUENCE [LARGE SCALE GENOMIC DNA]</scope>
    <source>
        <strain evidence="5">Z151</strain>
    </source>
</reference>
<dbReference type="Pfam" id="PF12738">
    <property type="entry name" value="PTCB-BRCT"/>
    <property type="match status" value="1"/>
</dbReference>
<dbReference type="CDD" id="cd00160">
    <property type="entry name" value="RhoGEF"/>
    <property type="match status" value="1"/>
</dbReference>
<dbReference type="Gene3D" id="3.40.50.10190">
    <property type="entry name" value="BRCT domain"/>
    <property type="match status" value="2"/>
</dbReference>
<evidence type="ECO:0000313" key="4">
    <source>
        <dbReference type="EMBL" id="OQV11987.1"/>
    </source>
</evidence>
<dbReference type="Gene3D" id="1.20.900.10">
    <property type="entry name" value="Dbl homology (DH) domain"/>
    <property type="match status" value="1"/>
</dbReference>
<evidence type="ECO:0008006" key="6">
    <source>
        <dbReference type="Google" id="ProtNLM"/>
    </source>
</evidence>
<evidence type="ECO:0000313" key="5">
    <source>
        <dbReference type="Proteomes" id="UP000192578"/>
    </source>
</evidence>
<dbReference type="GO" id="GO:0007399">
    <property type="term" value="P:nervous system development"/>
    <property type="evidence" value="ECO:0007669"/>
    <property type="project" value="TreeGrafter"/>
</dbReference>
<dbReference type="SUPFAM" id="SSF48065">
    <property type="entry name" value="DBL homology domain (DH-domain)"/>
    <property type="match status" value="1"/>
</dbReference>
<feature type="domain" description="BRCT" evidence="3">
    <location>
        <begin position="119"/>
        <end position="216"/>
    </location>
</feature>
<dbReference type="AlphaFoldDB" id="A0A1W0W9W0"/>
<dbReference type="InterPro" id="IPR036420">
    <property type="entry name" value="BRCT_dom_sf"/>
</dbReference>
<dbReference type="InterPro" id="IPR001357">
    <property type="entry name" value="BRCT_dom"/>
</dbReference>
<sequence length="765" mass="84209">MDAIDDSSPGIALQFCLLDDVLQHNQVLLDCIRNLGASYYSYCEEALNAASRKRTDKRIVFVAAHFEGKRFKKTKSVTSQIVGPPALMSFYESWSAAARRGCDDGAAAADVIPVLKRPIYATIMNKVVAVVAGYAEVQNAQIIKQIHNMGGFVMKRLTSSSIRRHRPTHLIAHSALCKAYHVARAHNDTGLQIVSEEWIRDLWSRCTVADLHSPLIASHPPAAGAYAWARNITFSLVGFDTSTHQHWTAWLESAGGFVADHKFSSSSTNIFLLNDDDDSQTSFFRCRLLQRTAGRCLYRLKFDREVVQLDVQDEQWVCGLEFLRRSRQENIFPTPLQRYSVIPALRDEELAHAAGSGIKRGLFAGDVSSPSPKRQAVRVRRRSSVTFSDVPDSDAMLRTTETPSRQLKTLALSSPPSSQQQFRRGGSGLHLRHHARLMESDENVPADLVAPVACQRQQRAMELLQTERNYIRLLRSLLENVVGPLEAEGSHGKSGCLLAITDLDIIFGRLPVICRIHEKIASEISAAIDPWSSDCSLGAVYAKFADDIAKVYLPYVNAYDDSRRFLQDTMKHKPKLQAFVNRCLALPEFSRQSLADILIRPVQRLPTILLLLKDLQKHTEDCHPDYTDLAMAVAALDDVLKAINESGRVAAAPLGGSYSVLSSNASSSLSLASTSRCATDSPVPSRKAMSKRNSVDGGGGIPPPDSTSLKAWEKARKLAFRTSSRVSRVFAFGSKSASGSGLKRAASTLLASTAKNAKSDDSDEQ</sequence>
<dbReference type="InterPro" id="IPR000219">
    <property type="entry name" value="DH_dom"/>
</dbReference>
<dbReference type="Proteomes" id="UP000192578">
    <property type="component" value="Unassembled WGS sequence"/>
</dbReference>
<dbReference type="GO" id="GO:0005085">
    <property type="term" value="F:guanyl-nucleotide exchange factor activity"/>
    <property type="evidence" value="ECO:0007669"/>
    <property type="project" value="InterPro"/>
</dbReference>
<dbReference type="PANTHER" id="PTHR16777">
    <property type="entry name" value="PROTEIN ECT2"/>
    <property type="match status" value="1"/>
</dbReference>
<dbReference type="InterPro" id="IPR035899">
    <property type="entry name" value="DBL_dom_sf"/>
</dbReference>
<dbReference type="GO" id="GO:0005634">
    <property type="term" value="C:nucleus"/>
    <property type="evidence" value="ECO:0007669"/>
    <property type="project" value="InterPro"/>
</dbReference>
<evidence type="ECO:0000259" key="2">
    <source>
        <dbReference type="PROSITE" id="PS50010"/>
    </source>
</evidence>
<comment type="caution">
    <text evidence="4">The sequence shown here is derived from an EMBL/GenBank/DDBJ whole genome shotgun (WGS) entry which is preliminary data.</text>
</comment>
<evidence type="ECO:0000256" key="1">
    <source>
        <dbReference type="SAM" id="MobiDB-lite"/>
    </source>
</evidence>
<dbReference type="PROSITE" id="PS50172">
    <property type="entry name" value="BRCT"/>
    <property type="match status" value="1"/>
</dbReference>
<dbReference type="SMART" id="SM00325">
    <property type="entry name" value="RhoGEF"/>
    <property type="match status" value="1"/>
</dbReference>
<dbReference type="PROSITE" id="PS50010">
    <property type="entry name" value="DH_2"/>
    <property type="match status" value="1"/>
</dbReference>
<dbReference type="GO" id="GO:0000281">
    <property type="term" value="P:mitotic cytokinesis"/>
    <property type="evidence" value="ECO:0007669"/>
    <property type="project" value="TreeGrafter"/>
</dbReference>